<gene>
    <name evidence="5" type="ORF">FKZ59_02695</name>
</gene>
<dbReference type="FunFam" id="3.30.70.270:FF:000001">
    <property type="entry name" value="Diguanylate cyclase domain protein"/>
    <property type="match status" value="1"/>
</dbReference>
<dbReference type="Pfam" id="PF13426">
    <property type="entry name" value="PAS_9"/>
    <property type="match status" value="1"/>
</dbReference>
<dbReference type="SMART" id="SM00091">
    <property type="entry name" value="PAS"/>
    <property type="match status" value="2"/>
</dbReference>
<dbReference type="InterPro" id="IPR052155">
    <property type="entry name" value="Biofilm_reg_signaling"/>
</dbReference>
<dbReference type="InterPro" id="IPR000014">
    <property type="entry name" value="PAS"/>
</dbReference>
<dbReference type="PROSITE" id="PS50883">
    <property type="entry name" value="EAL"/>
    <property type="match status" value="1"/>
</dbReference>
<organism evidence="5 6">
    <name type="scientific">Ureibacillus terrenus</name>
    <dbReference type="NCBI Taxonomy" id="118246"/>
    <lineage>
        <taxon>Bacteria</taxon>
        <taxon>Bacillati</taxon>
        <taxon>Bacillota</taxon>
        <taxon>Bacilli</taxon>
        <taxon>Bacillales</taxon>
        <taxon>Caryophanaceae</taxon>
        <taxon>Ureibacillus</taxon>
    </lineage>
</organism>
<reference evidence="5 6" key="1">
    <citation type="submission" date="2019-06" db="EMBL/GenBank/DDBJ databases">
        <title>Genome sequence of Ureibacillus terrenus.</title>
        <authorList>
            <person name="Maclea K.S."/>
            <person name="Simoes M."/>
        </authorList>
    </citation>
    <scope>NUCLEOTIDE SEQUENCE [LARGE SCALE GENOMIC DNA]</scope>
    <source>
        <strain evidence="5 6">ATCC BAA-384</strain>
    </source>
</reference>
<dbReference type="EMBL" id="VIGD01000002">
    <property type="protein sequence ID" value="TQE92017.1"/>
    <property type="molecule type" value="Genomic_DNA"/>
</dbReference>
<evidence type="ECO:0000259" key="3">
    <source>
        <dbReference type="PROSITE" id="PS50883"/>
    </source>
</evidence>
<comment type="caution">
    <text evidence="5">The sequence shown here is derived from an EMBL/GenBank/DDBJ whole genome shotgun (WGS) entry which is preliminary data.</text>
</comment>
<name>A0A540V5I0_9BACL</name>
<feature type="domain" description="GGDEF" evidence="4">
    <location>
        <begin position="312"/>
        <end position="444"/>
    </location>
</feature>
<dbReference type="FunFam" id="3.20.20.450:FF:000001">
    <property type="entry name" value="Cyclic di-GMP phosphodiesterase yahA"/>
    <property type="match status" value="1"/>
</dbReference>
<dbReference type="GO" id="GO:0006355">
    <property type="term" value="P:regulation of DNA-templated transcription"/>
    <property type="evidence" value="ECO:0007669"/>
    <property type="project" value="InterPro"/>
</dbReference>
<dbReference type="Pfam" id="PF00989">
    <property type="entry name" value="PAS"/>
    <property type="match status" value="1"/>
</dbReference>
<dbReference type="SMART" id="SM00086">
    <property type="entry name" value="PAC"/>
    <property type="match status" value="2"/>
</dbReference>
<dbReference type="InterPro" id="IPR035919">
    <property type="entry name" value="EAL_sf"/>
</dbReference>
<dbReference type="NCBIfam" id="TIGR00229">
    <property type="entry name" value="sensory_box"/>
    <property type="match status" value="2"/>
</dbReference>
<dbReference type="InterPro" id="IPR035965">
    <property type="entry name" value="PAS-like_dom_sf"/>
</dbReference>
<evidence type="ECO:0000259" key="2">
    <source>
        <dbReference type="PROSITE" id="PS50113"/>
    </source>
</evidence>
<dbReference type="PANTHER" id="PTHR44757:SF2">
    <property type="entry name" value="BIOFILM ARCHITECTURE MAINTENANCE PROTEIN MBAA"/>
    <property type="match status" value="1"/>
</dbReference>
<feature type="domain" description="EAL" evidence="3">
    <location>
        <begin position="453"/>
        <end position="706"/>
    </location>
</feature>
<dbReference type="SUPFAM" id="SSF55073">
    <property type="entry name" value="Nucleotide cyclase"/>
    <property type="match status" value="1"/>
</dbReference>
<evidence type="ECO:0000313" key="5">
    <source>
        <dbReference type="EMBL" id="TQE92017.1"/>
    </source>
</evidence>
<evidence type="ECO:0000259" key="1">
    <source>
        <dbReference type="PROSITE" id="PS50112"/>
    </source>
</evidence>
<dbReference type="InterPro" id="IPR000160">
    <property type="entry name" value="GGDEF_dom"/>
</dbReference>
<dbReference type="InterPro" id="IPR013767">
    <property type="entry name" value="PAS_fold"/>
</dbReference>
<keyword evidence="6" id="KW-1185">Reference proteome</keyword>
<accession>A0A540V5I0</accession>
<dbReference type="InterPro" id="IPR001633">
    <property type="entry name" value="EAL_dom"/>
</dbReference>
<evidence type="ECO:0000313" key="6">
    <source>
        <dbReference type="Proteomes" id="UP000315753"/>
    </source>
</evidence>
<dbReference type="Proteomes" id="UP000315753">
    <property type="component" value="Unassembled WGS sequence"/>
</dbReference>
<dbReference type="SMART" id="SM00052">
    <property type="entry name" value="EAL"/>
    <property type="match status" value="1"/>
</dbReference>
<proteinExistence type="predicted"/>
<dbReference type="Pfam" id="PF00563">
    <property type="entry name" value="EAL"/>
    <property type="match status" value="1"/>
</dbReference>
<dbReference type="CDD" id="cd00130">
    <property type="entry name" value="PAS"/>
    <property type="match status" value="2"/>
</dbReference>
<dbReference type="InterPro" id="IPR029787">
    <property type="entry name" value="Nucleotide_cyclase"/>
</dbReference>
<dbReference type="InterPro" id="IPR043128">
    <property type="entry name" value="Rev_trsase/Diguanyl_cyclase"/>
</dbReference>
<dbReference type="PROSITE" id="PS50113">
    <property type="entry name" value="PAC"/>
    <property type="match status" value="2"/>
</dbReference>
<dbReference type="CDD" id="cd01949">
    <property type="entry name" value="GGDEF"/>
    <property type="match status" value="1"/>
</dbReference>
<dbReference type="SUPFAM" id="SSF141868">
    <property type="entry name" value="EAL domain-like"/>
    <property type="match status" value="1"/>
</dbReference>
<feature type="domain" description="PAS" evidence="1">
    <location>
        <begin position="23"/>
        <end position="80"/>
    </location>
</feature>
<dbReference type="SUPFAM" id="SSF55785">
    <property type="entry name" value="PYP-like sensor domain (PAS domain)"/>
    <property type="match status" value="2"/>
</dbReference>
<dbReference type="Gene3D" id="3.20.20.450">
    <property type="entry name" value="EAL domain"/>
    <property type="match status" value="1"/>
</dbReference>
<evidence type="ECO:0000259" key="4">
    <source>
        <dbReference type="PROSITE" id="PS50887"/>
    </source>
</evidence>
<dbReference type="RefSeq" id="WP_141601193.1">
    <property type="nucleotide sequence ID" value="NZ_JARMSB010000008.1"/>
</dbReference>
<dbReference type="OrthoDB" id="2624050at2"/>
<dbReference type="Pfam" id="PF00990">
    <property type="entry name" value="GGDEF"/>
    <property type="match status" value="1"/>
</dbReference>
<dbReference type="InterPro" id="IPR001610">
    <property type="entry name" value="PAC"/>
</dbReference>
<dbReference type="NCBIfam" id="TIGR00254">
    <property type="entry name" value="GGDEF"/>
    <property type="match status" value="1"/>
</dbReference>
<protein>
    <submittedName>
        <fullName evidence="5">EAL domain-containing protein</fullName>
    </submittedName>
</protein>
<sequence>MDKKTKNHDQPEDIQQLLYEIKELQELKYALDQTSIVAITDARGRITYVNDLFCEISQYSREELIGKTHRVVNSGYHPKEYFKQMWREIGSGNIWKGEIKNKKKDGTYYWVLSTIIPFLDEKGKPYKYLSIRTDITKEKELEEELKQSYKKYELIAEHSDNFVALIDEGGKFYYISPTFNILLHYDLKELERQNLFDLIHMEDVDLLKMEIQFLLHQQKNAGTGYFRKLEFRVLHGDGRYIDMEADMKIVHDDENPSKDFILIAMSDISALKEAEQNLYHLSYHDSLTNFPNRSHFMKEFRSHVMDIQLTKEKFSILSIDLDNFKLVNEQLGHDTGDLVIVKAAENIREVIRNQDFVARMGGDEFIVLLKDIDEEQTKQVANRLIQAFQKPMNLNGREYSQTCSIGIALYPGHGKTPEELIKNADSALSQVKQKGKNHYAIYNKELESVSLERRIIENAMRKGLKNQQFFLEYQPKLNIQNNRIVGVEALVRWNHPDLGAISPGKFISLAEETGLIVPLGEWILRESCRQAKEWQEKGFGELIVAVNVSVRQLQDPNFVGQVEQILKETGFDPHLLELEVTESIFADMNSMIPVLKRLRNLGIHISIDDFGTGYSSLSYIKHLPIDTVKVDALFVKDIHKNEESKAIVRAIISLAKTIGLKVIAEGIEIEEHVNTLRNDGCIFGQGYYYSRPLKKEDFEDFVRTNGFHIHN</sequence>
<dbReference type="Gene3D" id="3.30.70.270">
    <property type="match status" value="1"/>
</dbReference>
<feature type="domain" description="PAC" evidence="2">
    <location>
        <begin position="95"/>
        <end position="147"/>
    </location>
</feature>
<dbReference type="SMART" id="SM00267">
    <property type="entry name" value="GGDEF"/>
    <property type="match status" value="1"/>
</dbReference>
<dbReference type="InterPro" id="IPR000700">
    <property type="entry name" value="PAS-assoc_C"/>
</dbReference>
<feature type="domain" description="PAC" evidence="2">
    <location>
        <begin position="227"/>
        <end position="280"/>
    </location>
</feature>
<dbReference type="PANTHER" id="PTHR44757">
    <property type="entry name" value="DIGUANYLATE CYCLASE DGCP"/>
    <property type="match status" value="1"/>
</dbReference>
<feature type="domain" description="PAS" evidence="1">
    <location>
        <begin position="148"/>
        <end position="218"/>
    </location>
</feature>
<dbReference type="PROSITE" id="PS50112">
    <property type="entry name" value="PAS"/>
    <property type="match status" value="2"/>
</dbReference>
<dbReference type="PROSITE" id="PS50887">
    <property type="entry name" value="GGDEF"/>
    <property type="match status" value="1"/>
</dbReference>
<dbReference type="AlphaFoldDB" id="A0A540V5I0"/>
<dbReference type="CDD" id="cd01948">
    <property type="entry name" value="EAL"/>
    <property type="match status" value="1"/>
</dbReference>
<dbReference type="Gene3D" id="3.30.450.20">
    <property type="entry name" value="PAS domain"/>
    <property type="match status" value="2"/>
</dbReference>